<evidence type="ECO:0000313" key="7">
    <source>
        <dbReference type="EMBL" id="NMP23769.1"/>
    </source>
</evidence>
<name>A0A7Y0L8D1_9FIRM</name>
<protein>
    <submittedName>
        <fullName evidence="7">Site-specific DNA-methyltransferase</fullName>
    </submittedName>
</protein>
<evidence type="ECO:0000259" key="6">
    <source>
        <dbReference type="Pfam" id="PF01555"/>
    </source>
</evidence>
<feature type="domain" description="DNA methylase N-4/N-6" evidence="6">
    <location>
        <begin position="25"/>
        <end position="267"/>
    </location>
</feature>
<dbReference type="GO" id="GO:0008170">
    <property type="term" value="F:N-methyltransferase activity"/>
    <property type="evidence" value="ECO:0007669"/>
    <property type="project" value="InterPro"/>
</dbReference>
<dbReference type="GO" id="GO:0032259">
    <property type="term" value="P:methylation"/>
    <property type="evidence" value="ECO:0007669"/>
    <property type="project" value="UniProtKB-KW"/>
</dbReference>
<dbReference type="Proteomes" id="UP000533476">
    <property type="component" value="Unassembled WGS sequence"/>
</dbReference>
<dbReference type="InterPro" id="IPR002941">
    <property type="entry name" value="DNA_methylase_N4/N6"/>
</dbReference>
<dbReference type="InterPro" id="IPR029063">
    <property type="entry name" value="SAM-dependent_MTases_sf"/>
</dbReference>
<comment type="similarity">
    <text evidence="1">Belongs to the N(4)/N(6)-methyltransferase family.</text>
</comment>
<sequence length="283" mass="32862">MRIVQGEASTQADFIARELSSLRFHLIYFDPPFYSKKHYGAFSDQWLSLDRYLETIEGWISSAQKVLHDQGFFVLHCDVHASHYLKVMTDRIFGYDNFRNEWIWHYGGRRQPADVHVNSKHDVLLVWAKSRKSRFNPVFEPWDRTEYVVMKKQRVHVDENGREWIWGHEGKGKSHAYRIYLDEQIERGRAIDSVWDIPIINTSAKERTGYPTQKPVALLKRVVQLTTQPGQWVADFAAGSGTTGQAALDLGRHVWLGDVNPEAVQLMVERLGSVREAQFGFEE</sequence>
<dbReference type="Pfam" id="PF01555">
    <property type="entry name" value="N6_N4_Mtase"/>
    <property type="match status" value="1"/>
</dbReference>
<evidence type="ECO:0000313" key="8">
    <source>
        <dbReference type="Proteomes" id="UP000533476"/>
    </source>
</evidence>
<dbReference type="GO" id="GO:0009307">
    <property type="term" value="P:DNA restriction-modification system"/>
    <property type="evidence" value="ECO:0007669"/>
    <property type="project" value="UniProtKB-KW"/>
</dbReference>
<keyword evidence="8" id="KW-1185">Reference proteome</keyword>
<evidence type="ECO:0000256" key="2">
    <source>
        <dbReference type="ARBA" id="ARBA00022603"/>
    </source>
</evidence>
<keyword evidence="2 7" id="KW-0489">Methyltransferase</keyword>
<dbReference type="GO" id="GO:0003677">
    <property type="term" value="F:DNA binding"/>
    <property type="evidence" value="ECO:0007669"/>
    <property type="project" value="InterPro"/>
</dbReference>
<dbReference type="Gene3D" id="3.40.50.150">
    <property type="entry name" value="Vaccinia Virus protein VP39"/>
    <property type="match status" value="1"/>
</dbReference>
<keyword evidence="3 7" id="KW-0808">Transferase</keyword>
<keyword evidence="4" id="KW-0949">S-adenosyl-L-methionine</keyword>
<dbReference type="InterPro" id="IPR002052">
    <property type="entry name" value="DNA_methylase_N6_adenine_CS"/>
</dbReference>
<evidence type="ECO:0000256" key="5">
    <source>
        <dbReference type="ARBA" id="ARBA00022747"/>
    </source>
</evidence>
<dbReference type="SUPFAM" id="SSF53335">
    <property type="entry name" value="S-adenosyl-L-methionine-dependent methyltransferases"/>
    <property type="match status" value="1"/>
</dbReference>
<dbReference type="EMBL" id="JABBVZ010000065">
    <property type="protein sequence ID" value="NMP23769.1"/>
    <property type="molecule type" value="Genomic_DNA"/>
</dbReference>
<comment type="caution">
    <text evidence="7">The sequence shown here is derived from an EMBL/GenBank/DDBJ whole genome shotgun (WGS) entry which is preliminary data.</text>
</comment>
<accession>A0A7Y0L8D1</accession>
<evidence type="ECO:0000256" key="4">
    <source>
        <dbReference type="ARBA" id="ARBA00022691"/>
    </source>
</evidence>
<proteinExistence type="inferred from homology"/>
<evidence type="ECO:0000256" key="1">
    <source>
        <dbReference type="ARBA" id="ARBA00006594"/>
    </source>
</evidence>
<evidence type="ECO:0000256" key="3">
    <source>
        <dbReference type="ARBA" id="ARBA00022679"/>
    </source>
</evidence>
<dbReference type="PROSITE" id="PS00092">
    <property type="entry name" value="N6_MTASE"/>
    <property type="match status" value="1"/>
</dbReference>
<organism evidence="7 8">
    <name type="scientific">Sulfobacillus harzensis</name>
    <dbReference type="NCBI Taxonomy" id="2729629"/>
    <lineage>
        <taxon>Bacteria</taxon>
        <taxon>Bacillati</taxon>
        <taxon>Bacillota</taxon>
        <taxon>Clostridia</taxon>
        <taxon>Eubacteriales</taxon>
        <taxon>Clostridiales Family XVII. Incertae Sedis</taxon>
        <taxon>Sulfobacillus</taxon>
    </lineage>
</organism>
<gene>
    <name evidence="7" type="ORF">HIJ39_15620</name>
</gene>
<dbReference type="PRINTS" id="PR00506">
    <property type="entry name" value="D21N6MTFRASE"/>
</dbReference>
<dbReference type="AlphaFoldDB" id="A0A7Y0L8D1"/>
<reference evidence="7 8" key="1">
    <citation type="submission" date="2020-04" db="EMBL/GenBank/DDBJ databases">
        <authorList>
            <person name="Zhang R."/>
            <person name="Schippers A."/>
        </authorList>
    </citation>
    <scope>NUCLEOTIDE SEQUENCE [LARGE SCALE GENOMIC DNA]</scope>
    <source>
        <strain evidence="7 8">DSM 109850</strain>
    </source>
</reference>
<dbReference type="RefSeq" id="WP_169101319.1">
    <property type="nucleotide sequence ID" value="NZ_JABBVZ010000065.1"/>
</dbReference>
<keyword evidence="5" id="KW-0680">Restriction system</keyword>
<dbReference type="InterPro" id="IPR002295">
    <property type="entry name" value="N4/N6-MTase_EcoPI_Mod-like"/>
</dbReference>